<dbReference type="Proteomes" id="UP001054889">
    <property type="component" value="Unassembled WGS sequence"/>
</dbReference>
<sequence>MPTEIRGDIFLPYPSLDRSSPDPALRLRLLKHAAAHSNPRCGSSSSSGGAALVVSHRRSIVEGVGRAQIQASSALVRRRATGRS</sequence>
<reference evidence="1" key="2">
    <citation type="submission" date="2021-12" db="EMBL/GenBank/DDBJ databases">
        <title>Resequencing data analysis of finger millet.</title>
        <authorList>
            <person name="Hatakeyama M."/>
            <person name="Aluri S."/>
            <person name="Balachadran M.T."/>
            <person name="Sivarajan S.R."/>
            <person name="Poveda L."/>
            <person name="Shimizu-Inatsugi R."/>
            <person name="Schlapbach R."/>
            <person name="Sreeman S.M."/>
            <person name="Shimizu K.K."/>
        </authorList>
    </citation>
    <scope>NUCLEOTIDE SEQUENCE</scope>
</reference>
<dbReference type="EMBL" id="BQKI01000015">
    <property type="protein sequence ID" value="GJN07879.1"/>
    <property type="molecule type" value="Genomic_DNA"/>
</dbReference>
<dbReference type="AlphaFoldDB" id="A0AAV5DC64"/>
<name>A0AAV5DC64_ELECO</name>
<reference evidence="1" key="1">
    <citation type="journal article" date="2018" name="DNA Res.">
        <title>Multiple hybrid de novo genome assembly of finger millet, an orphan allotetraploid crop.</title>
        <authorList>
            <person name="Hatakeyama M."/>
            <person name="Aluri S."/>
            <person name="Balachadran M.T."/>
            <person name="Sivarajan S.R."/>
            <person name="Patrignani A."/>
            <person name="Gruter S."/>
            <person name="Poveda L."/>
            <person name="Shimizu-Inatsugi R."/>
            <person name="Baeten J."/>
            <person name="Francoijs K.J."/>
            <person name="Nataraja K.N."/>
            <person name="Reddy Y.A.N."/>
            <person name="Phadnis S."/>
            <person name="Ravikumar R.L."/>
            <person name="Schlapbach R."/>
            <person name="Sreeman S.M."/>
            <person name="Shimizu K.K."/>
        </authorList>
    </citation>
    <scope>NUCLEOTIDE SEQUENCE</scope>
</reference>
<proteinExistence type="predicted"/>
<comment type="caution">
    <text evidence="1">The sequence shown here is derived from an EMBL/GenBank/DDBJ whole genome shotgun (WGS) entry which is preliminary data.</text>
</comment>
<evidence type="ECO:0000313" key="1">
    <source>
        <dbReference type="EMBL" id="GJN07879.1"/>
    </source>
</evidence>
<accession>A0AAV5DC64</accession>
<keyword evidence="2" id="KW-1185">Reference proteome</keyword>
<gene>
    <name evidence="1" type="primary">ga25749</name>
    <name evidence="1" type="ORF">PR202_ga25749</name>
</gene>
<evidence type="ECO:0000313" key="2">
    <source>
        <dbReference type="Proteomes" id="UP001054889"/>
    </source>
</evidence>
<organism evidence="1 2">
    <name type="scientific">Eleusine coracana subsp. coracana</name>
    <dbReference type="NCBI Taxonomy" id="191504"/>
    <lineage>
        <taxon>Eukaryota</taxon>
        <taxon>Viridiplantae</taxon>
        <taxon>Streptophyta</taxon>
        <taxon>Embryophyta</taxon>
        <taxon>Tracheophyta</taxon>
        <taxon>Spermatophyta</taxon>
        <taxon>Magnoliopsida</taxon>
        <taxon>Liliopsida</taxon>
        <taxon>Poales</taxon>
        <taxon>Poaceae</taxon>
        <taxon>PACMAD clade</taxon>
        <taxon>Chloridoideae</taxon>
        <taxon>Cynodonteae</taxon>
        <taxon>Eleusininae</taxon>
        <taxon>Eleusine</taxon>
    </lineage>
</organism>
<protein>
    <submittedName>
        <fullName evidence="1">Uncharacterized protein</fullName>
    </submittedName>
</protein>